<evidence type="ECO:0000313" key="13">
    <source>
        <dbReference type="EMBL" id="TWU01210.1"/>
    </source>
</evidence>
<dbReference type="PANTHER" id="PTHR10091">
    <property type="entry name" value="ALDOSE-1-EPIMERASE"/>
    <property type="match status" value="1"/>
</dbReference>
<dbReference type="EMBL" id="SJPN01000005">
    <property type="protein sequence ID" value="TWU01210.1"/>
    <property type="molecule type" value="Genomic_DNA"/>
</dbReference>
<dbReference type="CDD" id="cd09019">
    <property type="entry name" value="galactose_mutarotase_like"/>
    <property type="match status" value="1"/>
</dbReference>
<evidence type="ECO:0000256" key="5">
    <source>
        <dbReference type="ARBA" id="ARBA00014165"/>
    </source>
</evidence>
<dbReference type="EC" id="5.1.3.3" evidence="4 8"/>
<evidence type="ECO:0000256" key="9">
    <source>
        <dbReference type="PIRSR" id="PIRSR005096-1"/>
    </source>
</evidence>
<dbReference type="InterPro" id="IPR047215">
    <property type="entry name" value="Galactose_mutarotase-like"/>
</dbReference>
<dbReference type="GO" id="GO:0030246">
    <property type="term" value="F:carbohydrate binding"/>
    <property type="evidence" value="ECO:0007669"/>
    <property type="project" value="InterPro"/>
</dbReference>
<evidence type="ECO:0000256" key="11">
    <source>
        <dbReference type="PIRSR" id="PIRSR005096-3"/>
    </source>
</evidence>
<feature type="active site" description="Proton donor" evidence="9">
    <location>
        <position position="206"/>
    </location>
</feature>
<feature type="chain" id="PRO_5022866970" description="Aldose 1-epimerase" evidence="12">
    <location>
        <begin position="25"/>
        <end position="371"/>
    </location>
</feature>
<feature type="active site" description="Proton acceptor" evidence="9">
    <location>
        <position position="336"/>
    </location>
</feature>
<name>A0A5C6ANF9_9BACT</name>
<dbReference type="InterPro" id="IPR011013">
    <property type="entry name" value="Gal_mutarotase_sf_dom"/>
</dbReference>
<protein>
    <recommendedName>
        <fullName evidence="5 8">Aldose 1-epimerase</fullName>
        <ecNumber evidence="4 8">5.1.3.3</ecNumber>
    </recommendedName>
</protein>
<dbReference type="PANTHER" id="PTHR10091:SF0">
    <property type="entry name" value="GALACTOSE MUTAROTASE"/>
    <property type="match status" value="1"/>
</dbReference>
<feature type="binding site" evidence="11">
    <location>
        <begin position="206"/>
        <end position="208"/>
    </location>
    <ligand>
        <name>beta-D-galactose</name>
        <dbReference type="ChEBI" id="CHEBI:27667"/>
    </ligand>
</feature>
<dbReference type="GO" id="GO:0033499">
    <property type="term" value="P:galactose catabolic process via UDP-galactose, Leloir pathway"/>
    <property type="evidence" value="ECO:0007669"/>
    <property type="project" value="TreeGrafter"/>
</dbReference>
<dbReference type="InterPro" id="IPR015443">
    <property type="entry name" value="Aldose_1-epimerase"/>
</dbReference>
<comment type="similarity">
    <text evidence="3 8">Belongs to the aldose epimerase family.</text>
</comment>
<keyword evidence="12" id="KW-0732">Signal</keyword>
<organism evidence="13 14">
    <name type="scientific">Stieleria varia</name>
    <dbReference type="NCBI Taxonomy" id="2528005"/>
    <lineage>
        <taxon>Bacteria</taxon>
        <taxon>Pseudomonadati</taxon>
        <taxon>Planctomycetota</taxon>
        <taxon>Planctomycetia</taxon>
        <taxon>Pirellulales</taxon>
        <taxon>Pirellulaceae</taxon>
        <taxon>Stieleria</taxon>
    </lineage>
</organism>
<accession>A0A5C6ANF9</accession>
<dbReference type="InterPro" id="IPR014718">
    <property type="entry name" value="GH-type_carb-bd"/>
</dbReference>
<evidence type="ECO:0000256" key="7">
    <source>
        <dbReference type="ARBA" id="ARBA00023277"/>
    </source>
</evidence>
<dbReference type="PIRSF" id="PIRSF005096">
    <property type="entry name" value="GALM"/>
    <property type="match status" value="1"/>
</dbReference>
<evidence type="ECO:0000256" key="4">
    <source>
        <dbReference type="ARBA" id="ARBA00013185"/>
    </source>
</evidence>
<dbReference type="Pfam" id="PF01263">
    <property type="entry name" value="Aldose_epim"/>
    <property type="match status" value="1"/>
</dbReference>
<evidence type="ECO:0000256" key="10">
    <source>
        <dbReference type="PIRSR" id="PIRSR005096-2"/>
    </source>
</evidence>
<keyword evidence="6 8" id="KW-0413">Isomerase</keyword>
<comment type="catalytic activity">
    <reaction evidence="1 8">
        <text>alpha-D-glucose = beta-D-glucose</text>
        <dbReference type="Rhea" id="RHEA:10264"/>
        <dbReference type="ChEBI" id="CHEBI:15903"/>
        <dbReference type="ChEBI" id="CHEBI:17925"/>
        <dbReference type="EC" id="5.1.3.3"/>
    </reaction>
</comment>
<evidence type="ECO:0000256" key="12">
    <source>
        <dbReference type="SAM" id="SignalP"/>
    </source>
</evidence>
<comment type="pathway">
    <text evidence="2 8">Carbohydrate metabolism; hexose metabolism.</text>
</comment>
<sequence precursor="true">MSRVTHCVQTLLLASFLLPAVCTASDTMKVTASEFGTADGKAVTLYTMTNDHGHSVSVMNWGATLLDVNVPDRDGNLANVNLRFDTLQPYLTKHPYFGSTVGRFCNRIGNAKFTIDGVEYPLSVNHGKHQLHGGVQNFAFLLWDAESVKSDDAVAVRMTLVSPDGQEGFPGTVSAIVEYRWNNENELTVEFTATTDKPTHVNLTNHSYWNLGGAGSGTAKDHIATIHADQWLDVDGDLIPTGKLNDVEGTPLDFRSPTALGDRIDQLPATKGYDHCFVVRGSAGELRLAAHVIDPDSGRVLEIETTQPGMQLYTANHLPGDEGSAGNGGHDAFCLETQHYPDAPNKPSFPSTLLKPGETLRETTVHRFSVQ</sequence>
<gene>
    <name evidence="13" type="primary">mro_2</name>
    <name evidence="13" type="ORF">Pla52n_45820</name>
</gene>
<evidence type="ECO:0000256" key="8">
    <source>
        <dbReference type="PIRNR" id="PIRNR005096"/>
    </source>
</evidence>
<evidence type="ECO:0000256" key="1">
    <source>
        <dbReference type="ARBA" id="ARBA00001614"/>
    </source>
</evidence>
<evidence type="ECO:0000313" key="14">
    <source>
        <dbReference type="Proteomes" id="UP000320176"/>
    </source>
</evidence>
<keyword evidence="14" id="KW-1185">Reference proteome</keyword>
<keyword evidence="7 8" id="KW-0119">Carbohydrate metabolism</keyword>
<dbReference type="InterPro" id="IPR008183">
    <property type="entry name" value="Aldose_1/G6P_1-epimerase"/>
</dbReference>
<comment type="caution">
    <text evidence="13">The sequence shown here is derived from an EMBL/GenBank/DDBJ whole genome shotgun (WGS) entry which is preliminary data.</text>
</comment>
<feature type="binding site" evidence="11">
    <location>
        <begin position="106"/>
        <end position="107"/>
    </location>
    <ligand>
        <name>beta-D-galactose</name>
        <dbReference type="ChEBI" id="CHEBI:27667"/>
    </ligand>
</feature>
<evidence type="ECO:0000256" key="2">
    <source>
        <dbReference type="ARBA" id="ARBA00005028"/>
    </source>
</evidence>
<feature type="binding site" evidence="10">
    <location>
        <position position="274"/>
    </location>
    <ligand>
        <name>beta-D-galactose</name>
        <dbReference type="ChEBI" id="CHEBI:27667"/>
    </ligand>
</feature>
<reference evidence="13 14" key="1">
    <citation type="submission" date="2019-02" db="EMBL/GenBank/DDBJ databases">
        <title>Deep-cultivation of Planctomycetes and their phenomic and genomic characterization uncovers novel biology.</title>
        <authorList>
            <person name="Wiegand S."/>
            <person name="Jogler M."/>
            <person name="Boedeker C."/>
            <person name="Pinto D."/>
            <person name="Vollmers J."/>
            <person name="Rivas-Marin E."/>
            <person name="Kohn T."/>
            <person name="Peeters S.H."/>
            <person name="Heuer A."/>
            <person name="Rast P."/>
            <person name="Oberbeckmann S."/>
            <person name="Bunk B."/>
            <person name="Jeske O."/>
            <person name="Meyerdierks A."/>
            <person name="Storesund J.E."/>
            <person name="Kallscheuer N."/>
            <person name="Luecker S."/>
            <person name="Lage O.M."/>
            <person name="Pohl T."/>
            <person name="Merkel B.J."/>
            <person name="Hornburger P."/>
            <person name="Mueller R.-W."/>
            <person name="Bruemmer F."/>
            <person name="Labrenz M."/>
            <person name="Spormann A.M."/>
            <person name="Op Den Camp H."/>
            <person name="Overmann J."/>
            <person name="Amann R."/>
            <person name="Jetten M.S.M."/>
            <person name="Mascher T."/>
            <person name="Medema M.H."/>
            <person name="Devos D.P."/>
            <person name="Kaster A.-K."/>
            <person name="Ovreas L."/>
            <person name="Rohde M."/>
            <person name="Galperin M.Y."/>
            <person name="Jogler C."/>
        </authorList>
    </citation>
    <scope>NUCLEOTIDE SEQUENCE [LARGE SCALE GENOMIC DNA]</scope>
    <source>
        <strain evidence="13 14">Pla52n</strain>
    </source>
</reference>
<dbReference type="GO" id="GO:0004034">
    <property type="term" value="F:aldose 1-epimerase activity"/>
    <property type="evidence" value="ECO:0007669"/>
    <property type="project" value="UniProtKB-EC"/>
</dbReference>
<dbReference type="GO" id="GO:0006006">
    <property type="term" value="P:glucose metabolic process"/>
    <property type="evidence" value="ECO:0007669"/>
    <property type="project" value="TreeGrafter"/>
</dbReference>
<evidence type="ECO:0000256" key="3">
    <source>
        <dbReference type="ARBA" id="ARBA00006206"/>
    </source>
</evidence>
<dbReference type="AlphaFoldDB" id="A0A5C6ANF9"/>
<feature type="signal peptide" evidence="12">
    <location>
        <begin position="1"/>
        <end position="24"/>
    </location>
</feature>
<dbReference type="UniPathway" id="UPA00242"/>
<dbReference type="NCBIfam" id="NF008277">
    <property type="entry name" value="PRK11055.1"/>
    <property type="match status" value="1"/>
</dbReference>
<dbReference type="Proteomes" id="UP000320176">
    <property type="component" value="Unassembled WGS sequence"/>
</dbReference>
<dbReference type="Gene3D" id="2.70.98.10">
    <property type="match status" value="1"/>
</dbReference>
<dbReference type="SUPFAM" id="SSF74650">
    <property type="entry name" value="Galactose mutarotase-like"/>
    <property type="match status" value="1"/>
</dbReference>
<dbReference type="InterPro" id="IPR018052">
    <property type="entry name" value="Ald1_epimerase_CS"/>
</dbReference>
<dbReference type="PROSITE" id="PS00545">
    <property type="entry name" value="ALDOSE_1_EPIMERASE"/>
    <property type="match status" value="1"/>
</dbReference>
<proteinExistence type="inferred from homology"/>
<evidence type="ECO:0000256" key="6">
    <source>
        <dbReference type="ARBA" id="ARBA00023235"/>
    </source>
</evidence>
<dbReference type="GO" id="GO:0005737">
    <property type="term" value="C:cytoplasm"/>
    <property type="evidence" value="ECO:0007669"/>
    <property type="project" value="TreeGrafter"/>
</dbReference>